<evidence type="ECO:0008006" key="3">
    <source>
        <dbReference type="Google" id="ProtNLM"/>
    </source>
</evidence>
<gene>
    <name evidence="1" type="ORF">Glove_87g121</name>
</gene>
<dbReference type="AlphaFoldDB" id="A0A397JF48"/>
<comment type="caution">
    <text evidence="1">The sequence shown here is derived from an EMBL/GenBank/DDBJ whole genome shotgun (WGS) entry which is preliminary data.</text>
</comment>
<proteinExistence type="predicted"/>
<dbReference type="EMBL" id="PQFF01000083">
    <property type="protein sequence ID" value="RHZ83814.1"/>
    <property type="molecule type" value="Genomic_DNA"/>
</dbReference>
<protein>
    <recommendedName>
        <fullName evidence="3">TLDc domain-containing protein</fullName>
    </recommendedName>
</protein>
<keyword evidence="2" id="KW-1185">Reference proteome</keyword>
<name>A0A397JF48_9GLOM</name>
<evidence type="ECO:0000313" key="2">
    <source>
        <dbReference type="Proteomes" id="UP000266861"/>
    </source>
</evidence>
<accession>A0A397JF48</accession>
<reference evidence="1 2" key="1">
    <citation type="submission" date="2018-08" db="EMBL/GenBank/DDBJ databases">
        <title>Genome and evolution of the arbuscular mycorrhizal fungus Diversispora epigaea (formerly Glomus versiforme) and its bacterial endosymbionts.</title>
        <authorList>
            <person name="Sun X."/>
            <person name="Fei Z."/>
            <person name="Harrison M."/>
        </authorList>
    </citation>
    <scope>NUCLEOTIDE SEQUENCE [LARGE SCALE GENOMIC DNA]</scope>
    <source>
        <strain evidence="1 2">IT104</strain>
    </source>
</reference>
<sequence length="278" mass="31383">MSRDGFHSSQDILEQFHGHTCTIAVAKVAGTYEIVDVKTNDTLYYGNPVVRGPFFGDFEFSMKSNISDFTQTMSKIQTVQLDSNDFVDLKKFYNDIIVKNPNLIFDSGDFTSLKESALFSILNRDDLKGIAQNPTLPADLKEWIKRNHKALKITLQQCLPLIQYFSYSLEHSISPNESITSLVLPARIISNPEFPLNEPFSTIFNNEHVAELSSWINRKSTIYSLIFFNLCHGHAGTIVVAKVAGTDEIIGGYNPLAWDNLKSGYMETNDCFRRINSC</sequence>
<dbReference type="Proteomes" id="UP000266861">
    <property type="component" value="Unassembled WGS sequence"/>
</dbReference>
<organism evidence="1 2">
    <name type="scientific">Diversispora epigaea</name>
    <dbReference type="NCBI Taxonomy" id="1348612"/>
    <lineage>
        <taxon>Eukaryota</taxon>
        <taxon>Fungi</taxon>
        <taxon>Fungi incertae sedis</taxon>
        <taxon>Mucoromycota</taxon>
        <taxon>Glomeromycotina</taxon>
        <taxon>Glomeromycetes</taxon>
        <taxon>Diversisporales</taxon>
        <taxon>Diversisporaceae</taxon>
        <taxon>Diversispora</taxon>
    </lineage>
</organism>
<dbReference type="OrthoDB" id="2357520at2759"/>
<evidence type="ECO:0000313" key="1">
    <source>
        <dbReference type="EMBL" id="RHZ83814.1"/>
    </source>
</evidence>